<name>A0A6M3J7Q0_9ZZZZ</name>
<gene>
    <name evidence="1" type="ORF">MM415B00370_0064</name>
</gene>
<organism evidence="1">
    <name type="scientific">viral metagenome</name>
    <dbReference type="NCBI Taxonomy" id="1070528"/>
    <lineage>
        <taxon>unclassified sequences</taxon>
        <taxon>metagenomes</taxon>
        <taxon>organismal metagenomes</taxon>
    </lineage>
</organism>
<proteinExistence type="predicted"/>
<dbReference type="AlphaFoldDB" id="A0A6M3J7Q0"/>
<evidence type="ECO:0000313" key="1">
    <source>
        <dbReference type="EMBL" id="QJA65946.1"/>
    </source>
</evidence>
<protein>
    <submittedName>
        <fullName evidence="1">Uncharacterized protein</fullName>
    </submittedName>
</protein>
<dbReference type="EMBL" id="MT141546">
    <property type="protein sequence ID" value="QJA65946.1"/>
    <property type="molecule type" value="Genomic_DNA"/>
</dbReference>
<sequence length="196" mass="22457">MAKKKTKRPEDRSTVRHYKHFQELKDCLASGWPSTTTKEYLIERYGPAGVPHEKAIQRWRDKHMDEEVRVLPPQIIRQHLRGIAFKVDAIAHLSRLIAILEDRVGRGIQQEVDNFDGLPLPGNDGVVEVYMRAIMNYVKVAQDLGVMKSRPPSPLMIDARTQNLNLSPEILDALQDTVREIKMLEQESVKQGLIND</sequence>
<accession>A0A6M3J7Q0</accession>
<reference evidence="1" key="1">
    <citation type="submission" date="2020-03" db="EMBL/GenBank/DDBJ databases">
        <title>The deep terrestrial virosphere.</title>
        <authorList>
            <person name="Holmfeldt K."/>
            <person name="Nilsson E."/>
            <person name="Simone D."/>
            <person name="Lopez-Fernandez M."/>
            <person name="Wu X."/>
            <person name="de Brujin I."/>
            <person name="Lundin D."/>
            <person name="Andersson A."/>
            <person name="Bertilsson S."/>
            <person name="Dopson M."/>
        </authorList>
    </citation>
    <scope>NUCLEOTIDE SEQUENCE</scope>
    <source>
        <strain evidence="1">MM415B00370</strain>
    </source>
</reference>